<dbReference type="PRINTS" id="PR00723">
    <property type="entry name" value="SUBTILISIN"/>
</dbReference>
<protein>
    <submittedName>
        <fullName evidence="7">S8 family serine peptidase</fullName>
    </submittedName>
</protein>
<keyword evidence="4 5" id="KW-0720">Serine protease</keyword>
<evidence type="ECO:0000313" key="7">
    <source>
        <dbReference type="EMBL" id="WOJ93659.1"/>
    </source>
</evidence>
<dbReference type="InterPro" id="IPR022398">
    <property type="entry name" value="Peptidase_S8_His-AS"/>
</dbReference>
<evidence type="ECO:0000256" key="1">
    <source>
        <dbReference type="ARBA" id="ARBA00011073"/>
    </source>
</evidence>
<evidence type="ECO:0000259" key="6">
    <source>
        <dbReference type="Pfam" id="PF00082"/>
    </source>
</evidence>
<evidence type="ECO:0000256" key="3">
    <source>
        <dbReference type="ARBA" id="ARBA00022801"/>
    </source>
</evidence>
<gene>
    <name evidence="7" type="ORF">R0135_00480</name>
</gene>
<feature type="active site" description="Charge relay system" evidence="5">
    <location>
        <position position="391"/>
    </location>
</feature>
<comment type="similarity">
    <text evidence="1 5">Belongs to the peptidase S8 family.</text>
</comment>
<proteinExistence type="inferred from homology"/>
<dbReference type="InterPro" id="IPR050131">
    <property type="entry name" value="Peptidase_S8_subtilisin-like"/>
</dbReference>
<reference evidence="7 8" key="1">
    <citation type="submission" date="2023-10" db="EMBL/GenBank/DDBJ databases">
        <title>Two novel species belonging to the OM43/NOR5 clade.</title>
        <authorList>
            <person name="Park M."/>
        </authorList>
    </citation>
    <scope>NUCLEOTIDE SEQUENCE [LARGE SCALE GENOMIC DNA]</scope>
    <source>
        <strain evidence="7 8">IMCC43200</strain>
    </source>
</reference>
<dbReference type="CDD" id="cd05561">
    <property type="entry name" value="Peptidases_S8_4"/>
    <property type="match status" value="1"/>
</dbReference>
<accession>A0ABZ0I4B0</accession>
<organism evidence="7 8">
    <name type="scientific">Congregibacter variabilis</name>
    <dbReference type="NCBI Taxonomy" id="3081200"/>
    <lineage>
        <taxon>Bacteria</taxon>
        <taxon>Pseudomonadati</taxon>
        <taxon>Pseudomonadota</taxon>
        <taxon>Gammaproteobacteria</taxon>
        <taxon>Cellvibrionales</taxon>
        <taxon>Halieaceae</taxon>
        <taxon>Congregibacter</taxon>
    </lineage>
</organism>
<dbReference type="PANTHER" id="PTHR43806:SF11">
    <property type="entry name" value="CEREVISIN-RELATED"/>
    <property type="match status" value="1"/>
</dbReference>
<dbReference type="EMBL" id="CP136864">
    <property type="protein sequence ID" value="WOJ93659.1"/>
    <property type="molecule type" value="Genomic_DNA"/>
</dbReference>
<evidence type="ECO:0000256" key="2">
    <source>
        <dbReference type="ARBA" id="ARBA00022670"/>
    </source>
</evidence>
<feature type="domain" description="Peptidase S8/S53" evidence="6">
    <location>
        <begin position="386"/>
        <end position="622"/>
    </location>
</feature>
<dbReference type="Proteomes" id="UP001626537">
    <property type="component" value="Chromosome"/>
</dbReference>
<keyword evidence="3 5" id="KW-0378">Hydrolase</keyword>
<evidence type="ECO:0000313" key="8">
    <source>
        <dbReference type="Proteomes" id="UP001626537"/>
    </source>
</evidence>
<dbReference type="PROSITE" id="PS51892">
    <property type="entry name" value="SUBTILASE"/>
    <property type="match status" value="1"/>
</dbReference>
<dbReference type="InterPro" id="IPR000209">
    <property type="entry name" value="Peptidase_S8/S53_dom"/>
</dbReference>
<dbReference type="Pfam" id="PF00082">
    <property type="entry name" value="Peptidase_S8"/>
    <property type="match status" value="1"/>
</dbReference>
<dbReference type="PANTHER" id="PTHR43806">
    <property type="entry name" value="PEPTIDASE S8"/>
    <property type="match status" value="1"/>
</dbReference>
<dbReference type="SUPFAM" id="SSF52743">
    <property type="entry name" value="Subtilisin-like"/>
    <property type="match status" value="1"/>
</dbReference>
<dbReference type="InterPro" id="IPR036852">
    <property type="entry name" value="Peptidase_S8/S53_dom_sf"/>
</dbReference>
<feature type="active site" description="Charge relay system" evidence="5">
    <location>
        <position position="422"/>
    </location>
</feature>
<dbReference type="Gene3D" id="3.40.50.200">
    <property type="entry name" value="Peptidase S8/S53 domain"/>
    <property type="match status" value="1"/>
</dbReference>
<feature type="active site" description="Charge relay system" evidence="5">
    <location>
        <position position="577"/>
    </location>
</feature>
<dbReference type="PROSITE" id="PS00137">
    <property type="entry name" value="SUBTILASE_HIS"/>
    <property type="match status" value="1"/>
</dbReference>
<dbReference type="RefSeq" id="WP_407348303.1">
    <property type="nucleotide sequence ID" value="NZ_CP136864.1"/>
</dbReference>
<dbReference type="InterPro" id="IPR015500">
    <property type="entry name" value="Peptidase_S8_subtilisin-rel"/>
</dbReference>
<keyword evidence="8" id="KW-1185">Reference proteome</keyword>
<evidence type="ECO:0000256" key="4">
    <source>
        <dbReference type="ARBA" id="ARBA00022825"/>
    </source>
</evidence>
<name>A0ABZ0I4B0_9GAMM</name>
<sequence length="629" mass="66804">MKSFNIFTSFRVLQVMSRSRRVDSSYKTMTFVGESAASSLPIAAILFGALLLLSSLNVSAQLPVGGFLGPDPVEAEIDERVEQQLEKRVEDNVEENIENVVEIATELNIQENIEDNIEETIEQTVDASVEGTIDDAVAQTVEERLEESVESSVEMGVAEAVESSVEEGVEVSVEEAVAATVEESVEAAVESELVASVESDVEASVEESVAESVEASIEETVADAVAGEVEGSVEDSVEATVESSVEDDVEQRVVLAIESRLENEIDEILDGLESDLEVDEGRILKEQWLVMAEPVVFEELTSQGYLFDTVTELPGLGLRLAEVAAPSTFDITQIRDGVLDVVGKDRAEVDLNHIYTAGVPEMVAGTGVMPRAAMSFPSDLDTLDLRVGMIDSRVDTQHPALVNSSIHTRSFARPGAEAPEFHGTAIASIIAANSPEYQGLAPMAEVYAASVFELDGKRGEIASTVSLIRALDWLISSGVDVVNISLAGPPNRLLERALDRASSQDMVVMAAAGNGGPVARPMYPAAYDSVVAVTAVDSAQQVFRLANRGEYLALAAPGVDLRHAQSGGGYAASSGTSFAVPFAVTAAARLSRLSPESDIITMLLESAMDLGPPGRDTIYGYGLLTLGSL</sequence>
<evidence type="ECO:0000256" key="5">
    <source>
        <dbReference type="PROSITE-ProRule" id="PRU01240"/>
    </source>
</evidence>
<keyword evidence="2 5" id="KW-0645">Protease</keyword>